<dbReference type="Proteomes" id="UP001056648">
    <property type="component" value="Chromosome 2"/>
</dbReference>
<feature type="compositionally biased region" description="Low complexity" evidence="1">
    <location>
        <begin position="1"/>
        <end position="17"/>
    </location>
</feature>
<evidence type="ECO:0000313" key="3">
    <source>
        <dbReference type="Proteomes" id="UP001056648"/>
    </source>
</evidence>
<feature type="region of interest" description="Disordered" evidence="1">
    <location>
        <begin position="1"/>
        <end position="41"/>
    </location>
</feature>
<evidence type="ECO:0000256" key="1">
    <source>
        <dbReference type="SAM" id="MobiDB-lite"/>
    </source>
</evidence>
<keyword evidence="3" id="KW-1185">Reference proteome</keyword>
<dbReference type="Gene3D" id="3.90.70.10">
    <property type="entry name" value="Cysteine proteinases"/>
    <property type="match status" value="1"/>
</dbReference>
<accession>A0ABY4W266</accession>
<gene>
    <name evidence="2" type="ORF">NDR89_15475</name>
</gene>
<evidence type="ECO:0000313" key="2">
    <source>
        <dbReference type="EMBL" id="USE81120.1"/>
    </source>
</evidence>
<protein>
    <submittedName>
        <fullName evidence="2">Uncharacterized protein</fullName>
    </submittedName>
</protein>
<proteinExistence type="predicted"/>
<reference evidence="2" key="1">
    <citation type="submission" date="2022-06" db="EMBL/GenBank/DDBJ databases">
        <title>Complete genome sequence and characterization of Cupriavidus gilardii QJ1 isolated from contaminating cells.</title>
        <authorList>
            <person name="Qi J."/>
        </authorList>
    </citation>
    <scope>NUCLEOTIDE SEQUENCE</scope>
    <source>
        <strain evidence="2">QJ1</strain>
    </source>
</reference>
<feature type="compositionally biased region" description="Pro residues" evidence="1">
    <location>
        <begin position="18"/>
        <end position="36"/>
    </location>
</feature>
<dbReference type="EMBL" id="CP098736">
    <property type="protein sequence ID" value="USE81120.1"/>
    <property type="molecule type" value="Genomic_DNA"/>
</dbReference>
<name>A0ABY4W266_9BURK</name>
<sequence length="130" mass="13733">MNDPTPLSALAQAAQTSPSPPSSPSFPTSPPSPTPSPRLADAEAEAWLQAWIDAMLLAARQLNAPASPEQLRNAAAWAARGQPQREAAVVELAASAGLSAQFVDLPPASLSPVMQCWCRWARAPPRRSAW</sequence>
<organism evidence="2 3">
    <name type="scientific">Cupriavidus gilardii</name>
    <dbReference type="NCBI Taxonomy" id="82541"/>
    <lineage>
        <taxon>Bacteria</taxon>
        <taxon>Pseudomonadati</taxon>
        <taxon>Pseudomonadota</taxon>
        <taxon>Betaproteobacteria</taxon>
        <taxon>Burkholderiales</taxon>
        <taxon>Burkholderiaceae</taxon>
        <taxon>Cupriavidus</taxon>
    </lineage>
</organism>